<accession>A0AAD7XS98</accession>
<evidence type="ECO:0000256" key="3">
    <source>
        <dbReference type="ARBA" id="ARBA00023295"/>
    </source>
</evidence>
<comment type="similarity">
    <text evidence="1 4">Belongs to the glycosyl hydrolase 28 family.</text>
</comment>
<dbReference type="Pfam" id="PF00295">
    <property type="entry name" value="Glyco_hydro_28"/>
    <property type="match status" value="1"/>
</dbReference>
<dbReference type="GO" id="GO:0005975">
    <property type="term" value="P:carbohydrate metabolic process"/>
    <property type="evidence" value="ECO:0007669"/>
    <property type="project" value="InterPro"/>
</dbReference>
<feature type="region of interest" description="Disordered" evidence="5">
    <location>
        <begin position="689"/>
        <end position="747"/>
    </location>
</feature>
<dbReference type="InterPro" id="IPR012334">
    <property type="entry name" value="Pectin_lyas_fold"/>
</dbReference>
<evidence type="ECO:0000313" key="7">
    <source>
        <dbReference type="EMBL" id="KAJ8609023.1"/>
    </source>
</evidence>
<keyword evidence="6" id="KW-1133">Transmembrane helix</keyword>
<reference evidence="7" key="1">
    <citation type="submission" date="2023-01" db="EMBL/GenBank/DDBJ databases">
        <title>Metagenome sequencing of chrysophaentin producing Chrysophaeum taylorii.</title>
        <authorList>
            <person name="Davison J."/>
            <person name="Bewley C."/>
        </authorList>
    </citation>
    <scope>NUCLEOTIDE SEQUENCE</scope>
    <source>
        <strain evidence="7">NIES-1699</strain>
    </source>
</reference>
<dbReference type="PANTHER" id="PTHR31339">
    <property type="entry name" value="PECTIN LYASE-RELATED"/>
    <property type="match status" value="1"/>
</dbReference>
<dbReference type="InterPro" id="IPR000743">
    <property type="entry name" value="Glyco_hydro_28"/>
</dbReference>
<evidence type="ECO:0000313" key="8">
    <source>
        <dbReference type="Proteomes" id="UP001230188"/>
    </source>
</evidence>
<evidence type="ECO:0000256" key="1">
    <source>
        <dbReference type="ARBA" id="ARBA00008834"/>
    </source>
</evidence>
<evidence type="ECO:0000256" key="4">
    <source>
        <dbReference type="RuleBase" id="RU361169"/>
    </source>
</evidence>
<sequence>MLIVLMMMPPAVAESDIPSGGGVKSCVVTAYGAVGDGSTDNTEAFRRCVADCAQHSASRVVVPAGVFVTGAFNLSSGTVLRVVGVIRAVPFEWDRWDYHWPAVRVTAGYAASRDACCVPWKTRSVRRAWQHAPLVGAFEAHDVAIEGPGTIDGNGESWWARFACQFAANAAQLVGVPRRALPVPAACPDDRAFRLSNVAYPMGRPRLVEFERTVRSRVEDVALRDSPFWTLHLADSREVVVRNVAITAPAMKGFGGRLWAPNSDGIDVDSCEDVLIDGVMVDVGDDAVAVKAGLLATAKPSTRVHVRNSDFRAQWVSIGSETAGGVRGVRFDNNSFGNKAGAVGSDAYALDFALALALGKAEGGAAGVHVKTRADRGGEIDDIVVARSRFTNSDAALWLSTSYPTEPGAAAALDPPKLGAFRLEDLTCEGCTALVRARGLPGSPVSSIDVVGAPPGPIDCANVRRLTVDGRSVRCREEAPSAATWIFFSSKSRRLFALALAGLLLLVATTRRTKPSRTRSARILLACSFCGTIVRAIRVLFSNVVGSTLSAPFATTPAPLTAPWLHTNAWSWHLSVAASCALGLGGLLGLAVDRSTSTALRLVLAAKATLVVAGVLWDGDRSRLRASYCAAAWRGHRVHAMPGDLLLDACADYLELGESAADAWGLATGFLFAAIAYLQLDESTTFPSVEHPVGGGHTSKGNIRIRVAPSPDEEVDDDRVRSSQRQHPRQTRHRSSSSLRYAQCSAS</sequence>
<feature type="transmembrane region" description="Helical" evidence="6">
    <location>
        <begin position="570"/>
        <end position="592"/>
    </location>
</feature>
<organism evidence="7 8">
    <name type="scientific">Chrysophaeum taylorii</name>
    <dbReference type="NCBI Taxonomy" id="2483200"/>
    <lineage>
        <taxon>Eukaryota</taxon>
        <taxon>Sar</taxon>
        <taxon>Stramenopiles</taxon>
        <taxon>Ochrophyta</taxon>
        <taxon>Pelagophyceae</taxon>
        <taxon>Pelagomonadales</taxon>
        <taxon>Pelagomonadaceae</taxon>
        <taxon>Chrysophaeum</taxon>
    </lineage>
</organism>
<dbReference type="PANTHER" id="PTHR31339:SF9">
    <property type="entry name" value="PLASMIN AND FIBRONECTIN-BINDING PROTEIN A"/>
    <property type="match status" value="1"/>
</dbReference>
<dbReference type="SUPFAM" id="SSF51126">
    <property type="entry name" value="Pectin lyase-like"/>
    <property type="match status" value="1"/>
</dbReference>
<keyword evidence="2 4" id="KW-0378">Hydrolase</keyword>
<dbReference type="InterPro" id="IPR011050">
    <property type="entry name" value="Pectin_lyase_fold/virulence"/>
</dbReference>
<keyword evidence="6" id="KW-0472">Membrane</keyword>
<feature type="compositionally biased region" description="Basic residues" evidence="5">
    <location>
        <begin position="722"/>
        <end position="735"/>
    </location>
</feature>
<dbReference type="AlphaFoldDB" id="A0AAD7XS98"/>
<keyword evidence="3 4" id="KW-0326">Glycosidase</keyword>
<evidence type="ECO:0000256" key="6">
    <source>
        <dbReference type="SAM" id="Phobius"/>
    </source>
</evidence>
<dbReference type="InterPro" id="IPR051801">
    <property type="entry name" value="GH28_Enzymes"/>
</dbReference>
<dbReference type="Gene3D" id="2.160.20.10">
    <property type="entry name" value="Single-stranded right-handed beta-helix, Pectin lyase-like"/>
    <property type="match status" value="1"/>
</dbReference>
<feature type="transmembrane region" description="Helical" evidence="6">
    <location>
        <begin position="599"/>
        <end position="617"/>
    </location>
</feature>
<proteinExistence type="inferred from homology"/>
<evidence type="ECO:0000256" key="2">
    <source>
        <dbReference type="ARBA" id="ARBA00022801"/>
    </source>
</evidence>
<protein>
    <recommendedName>
        <fullName evidence="9">Pectate lyase superfamily protein domain-containing protein</fullName>
    </recommendedName>
</protein>
<evidence type="ECO:0008006" key="9">
    <source>
        <dbReference type="Google" id="ProtNLM"/>
    </source>
</evidence>
<feature type="transmembrane region" description="Helical" evidence="6">
    <location>
        <begin position="523"/>
        <end position="541"/>
    </location>
</feature>
<gene>
    <name evidence="7" type="ORF">CTAYLR_008696</name>
</gene>
<dbReference type="Proteomes" id="UP001230188">
    <property type="component" value="Unassembled WGS sequence"/>
</dbReference>
<keyword evidence="6" id="KW-0812">Transmembrane</keyword>
<comment type="caution">
    <text evidence="7">The sequence shown here is derived from an EMBL/GenBank/DDBJ whole genome shotgun (WGS) entry which is preliminary data.</text>
</comment>
<dbReference type="GO" id="GO:0004650">
    <property type="term" value="F:polygalacturonase activity"/>
    <property type="evidence" value="ECO:0007669"/>
    <property type="project" value="InterPro"/>
</dbReference>
<dbReference type="EMBL" id="JAQMWT010000154">
    <property type="protein sequence ID" value="KAJ8609023.1"/>
    <property type="molecule type" value="Genomic_DNA"/>
</dbReference>
<feature type="transmembrane region" description="Helical" evidence="6">
    <location>
        <begin position="495"/>
        <end position="511"/>
    </location>
</feature>
<evidence type="ECO:0000256" key="5">
    <source>
        <dbReference type="SAM" id="MobiDB-lite"/>
    </source>
</evidence>
<feature type="compositionally biased region" description="Polar residues" evidence="5">
    <location>
        <begin position="736"/>
        <end position="747"/>
    </location>
</feature>
<keyword evidence="8" id="KW-1185">Reference proteome</keyword>
<name>A0AAD7XS98_9STRA</name>